<dbReference type="SUPFAM" id="SSF48452">
    <property type="entry name" value="TPR-like"/>
    <property type="match status" value="1"/>
</dbReference>
<dbReference type="Proteomes" id="UP000031552">
    <property type="component" value="Unassembled WGS sequence"/>
</dbReference>
<dbReference type="EMBL" id="CCEJ010000008">
    <property type="protein sequence ID" value="CDR34482.1"/>
    <property type="molecule type" value="Genomic_DNA"/>
</dbReference>
<dbReference type="SMART" id="SM00028">
    <property type="entry name" value="TPR"/>
    <property type="match status" value="4"/>
</dbReference>
<dbReference type="Pfam" id="PF14559">
    <property type="entry name" value="TPR_19"/>
    <property type="match status" value="1"/>
</dbReference>
<dbReference type="OrthoDB" id="366548at2"/>
<feature type="compositionally biased region" description="Basic and acidic residues" evidence="2">
    <location>
        <begin position="404"/>
        <end position="416"/>
    </location>
</feature>
<proteinExistence type="predicted"/>
<reference evidence="3" key="2">
    <citation type="submission" date="2014-09" db="EMBL/GenBank/DDBJ databases">
        <title>Criblamydia sequanensis harbors a mega-plasmid encoding arsenite resistance.</title>
        <authorList>
            <person name="Bertelli C."/>
            <person name="Goesmann A."/>
            <person name="Greub G."/>
        </authorList>
    </citation>
    <scope>NUCLEOTIDE SEQUENCE [LARGE SCALE GENOMIC DNA]</scope>
    <source>
        <strain evidence="3">CRIB-18</strain>
    </source>
</reference>
<protein>
    <submittedName>
        <fullName evidence="3">Uncharacterized protein</fullName>
    </submittedName>
</protein>
<dbReference type="STRING" id="1437425.CSEC_1669"/>
<dbReference type="Gene3D" id="1.25.40.10">
    <property type="entry name" value="Tetratricopeptide repeat domain"/>
    <property type="match status" value="1"/>
</dbReference>
<feature type="region of interest" description="Disordered" evidence="2">
    <location>
        <begin position="396"/>
        <end position="416"/>
    </location>
</feature>
<organism evidence="3 4">
    <name type="scientific">Candidatus Criblamydia sequanensis CRIB-18</name>
    <dbReference type="NCBI Taxonomy" id="1437425"/>
    <lineage>
        <taxon>Bacteria</taxon>
        <taxon>Pseudomonadati</taxon>
        <taxon>Chlamydiota</taxon>
        <taxon>Chlamydiia</taxon>
        <taxon>Parachlamydiales</taxon>
        <taxon>Candidatus Criblamydiaceae</taxon>
        <taxon>Candidatus Criblamydia</taxon>
    </lineage>
</organism>
<sequence>MPVFLDESLPKSMNLIDEKSSHDEKEIRKEFNSLKELHRFDLILSKFESLPPNQKKAFFSYYPLSLFNRGQFDEAKIQALSCLKDHLGLSAKIECATLLAKLNENAKAKSFLGKIDQSKLNGTQTSLLIYAFLALKDYPAIESLLGSLKEPIKEDPLVKLAIAYYLMRLSNNEEAFDLAEKAAIALPNDSRPLNFFKKFEGREDIIKGQKALYEDFLSRENAPLEAKLDYLRILLELSIFYSKKGSVNDSKALLSKASIYLAETADEASQIPEWWRLKVLYSYLNNDLGETENSITTLHKLNPAEWTGYHIKALLEDEHNNFNEALETLQKALKFESDNPEIYEQLALLFLKNNQIEKAKESLNKAIEIMPNSAKLYLLGNKIALKEQNMKEAEAYLNKASDLTPKKTDKDSNLDE</sequence>
<keyword evidence="1" id="KW-0802">TPR repeat</keyword>
<dbReference type="RefSeq" id="WP_041018021.1">
    <property type="nucleotide sequence ID" value="NZ_CCEJ010000008.1"/>
</dbReference>
<dbReference type="PROSITE" id="PS50005">
    <property type="entry name" value="TPR"/>
    <property type="match status" value="1"/>
</dbReference>
<comment type="caution">
    <text evidence="3">The sequence shown here is derived from an EMBL/GenBank/DDBJ whole genome shotgun (WGS) entry which is preliminary data.</text>
</comment>
<evidence type="ECO:0000313" key="4">
    <source>
        <dbReference type="Proteomes" id="UP000031552"/>
    </source>
</evidence>
<gene>
    <name evidence="3" type="ORF">CSEC_1669</name>
</gene>
<name>A0A090CZG3_9BACT</name>
<dbReference type="AlphaFoldDB" id="A0A090CZG3"/>
<reference evidence="3" key="1">
    <citation type="submission" date="2013-12" db="EMBL/GenBank/DDBJ databases">
        <authorList>
            <person name="Linke B."/>
        </authorList>
    </citation>
    <scope>NUCLEOTIDE SEQUENCE [LARGE SCALE GENOMIC DNA]</scope>
    <source>
        <strain evidence="3">CRIB-18</strain>
    </source>
</reference>
<dbReference type="InterPro" id="IPR011990">
    <property type="entry name" value="TPR-like_helical_dom_sf"/>
</dbReference>
<feature type="repeat" description="TPR" evidence="1">
    <location>
        <begin position="340"/>
        <end position="373"/>
    </location>
</feature>
<keyword evidence="4" id="KW-1185">Reference proteome</keyword>
<evidence type="ECO:0000313" key="3">
    <source>
        <dbReference type="EMBL" id="CDR34482.1"/>
    </source>
</evidence>
<evidence type="ECO:0000256" key="2">
    <source>
        <dbReference type="SAM" id="MobiDB-lite"/>
    </source>
</evidence>
<dbReference type="InterPro" id="IPR019734">
    <property type="entry name" value="TPR_rpt"/>
</dbReference>
<accession>A0A090CZG3</accession>
<evidence type="ECO:0000256" key="1">
    <source>
        <dbReference type="PROSITE-ProRule" id="PRU00339"/>
    </source>
</evidence>